<dbReference type="EMBL" id="CM018035">
    <property type="protein sequence ID" value="KAA8542489.1"/>
    <property type="molecule type" value="Genomic_DNA"/>
</dbReference>
<reference evidence="1 2" key="1">
    <citation type="submission" date="2019-09" db="EMBL/GenBank/DDBJ databases">
        <title>A chromosome-level genome assembly of the Chinese tupelo Nyssa sinensis.</title>
        <authorList>
            <person name="Yang X."/>
            <person name="Kang M."/>
            <person name="Yang Y."/>
            <person name="Xiong H."/>
            <person name="Wang M."/>
            <person name="Zhang Z."/>
            <person name="Wang Z."/>
            <person name="Wu H."/>
            <person name="Ma T."/>
            <person name="Liu J."/>
            <person name="Xi Z."/>
        </authorList>
    </citation>
    <scope>NUCLEOTIDE SEQUENCE [LARGE SCALE GENOMIC DNA]</scope>
    <source>
        <strain evidence="1">J267</strain>
        <tissue evidence="1">Leaf</tissue>
    </source>
</reference>
<dbReference type="Proteomes" id="UP000325577">
    <property type="component" value="Linkage Group LG12"/>
</dbReference>
<organism evidence="1 2">
    <name type="scientific">Nyssa sinensis</name>
    <dbReference type="NCBI Taxonomy" id="561372"/>
    <lineage>
        <taxon>Eukaryota</taxon>
        <taxon>Viridiplantae</taxon>
        <taxon>Streptophyta</taxon>
        <taxon>Embryophyta</taxon>
        <taxon>Tracheophyta</taxon>
        <taxon>Spermatophyta</taxon>
        <taxon>Magnoliopsida</taxon>
        <taxon>eudicotyledons</taxon>
        <taxon>Gunneridae</taxon>
        <taxon>Pentapetalae</taxon>
        <taxon>asterids</taxon>
        <taxon>Cornales</taxon>
        <taxon>Nyssaceae</taxon>
        <taxon>Nyssa</taxon>
    </lineage>
</organism>
<evidence type="ECO:0000313" key="1">
    <source>
        <dbReference type="EMBL" id="KAA8542489.1"/>
    </source>
</evidence>
<evidence type="ECO:0000313" key="2">
    <source>
        <dbReference type="Proteomes" id="UP000325577"/>
    </source>
</evidence>
<proteinExistence type="predicted"/>
<dbReference type="AlphaFoldDB" id="A0A5J5BIA2"/>
<dbReference type="OrthoDB" id="1746660at2759"/>
<name>A0A5J5BIA2_9ASTE</name>
<gene>
    <name evidence="1" type="ORF">F0562_023638</name>
</gene>
<protein>
    <submittedName>
        <fullName evidence="1">Uncharacterized protein</fullName>
    </submittedName>
</protein>
<sequence>MSTAELQERRVKGLCYNYNEKFVFGHRCKKLFLIEACYEEDDGDIIMDEEEVTHEDSKETPEISLHAISSAQALETMQVKSAIGHISTTILVDSRSTYNFMNEVFARKVGLQLEKGGQFEVVVASGEKLSSPNEVQSG</sequence>
<accession>A0A5J5BIA2</accession>
<keyword evidence="2" id="KW-1185">Reference proteome</keyword>